<dbReference type="PANTHER" id="PTHR11575:SF6">
    <property type="entry name" value="2',3'-CYCLIC-NUCLEOTIDE 2'-PHOSPHODIESTERASE_3'-NUCLEOTIDASE"/>
    <property type="match status" value="1"/>
</dbReference>
<dbReference type="EMBL" id="PNHK01000003">
    <property type="protein sequence ID" value="PMD05110.1"/>
    <property type="molecule type" value="Genomic_DNA"/>
</dbReference>
<dbReference type="PRINTS" id="PR01607">
    <property type="entry name" value="APYRASEFAMLY"/>
</dbReference>
<feature type="region of interest" description="Disordered" evidence="3">
    <location>
        <begin position="317"/>
        <end position="340"/>
    </location>
</feature>
<evidence type="ECO:0000256" key="3">
    <source>
        <dbReference type="SAM" id="MobiDB-lite"/>
    </source>
</evidence>
<dbReference type="GO" id="GO:0009166">
    <property type="term" value="P:nucleotide catabolic process"/>
    <property type="evidence" value="ECO:0007669"/>
    <property type="project" value="InterPro"/>
</dbReference>
<keyword evidence="4" id="KW-1133">Transmembrane helix</keyword>
<dbReference type="InterPro" id="IPR036907">
    <property type="entry name" value="5'-Nucleotdase_C_sf"/>
</dbReference>
<organism evidence="7 8">
    <name type="scientific">Brevibacterium paucivorans</name>
    <dbReference type="NCBI Taxonomy" id="170994"/>
    <lineage>
        <taxon>Bacteria</taxon>
        <taxon>Bacillati</taxon>
        <taxon>Actinomycetota</taxon>
        <taxon>Actinomycetes</taxon>
        <taxon>Micrococcales</taxon>
        <taxon>Brevibacteriaceae</taxon>
        <taxon>Brevibacterium</taxon>
    </lineage>
</organism>
<keyword evidence="1 2" id="KW-0732">Signal</keyword>
<evidence type="ECO:0000259" key="5">
    <source>
        <dbReference type="Pfam" id="PF00149"/>
    </source>
</evidence>
<keyword evidence="4" id="KW-0472">Membrane</keyword>
<accession>A0A2N6VLT7</accession>
<evidence type="ECO:0000313" key="7">
    <source>
        <dbReference type="EMBL" id="PMD05110.1"/>
    </source>
</evidence>
<name>A0A2N6VLT7_9MICO</name>
<dbReference type="SUPFAM" id="SSF56300">
    <property type="entry name" value="Metallo-dependent phosphatases"/>
    <property type="match status" value="1"/>
</dbReference>
<evidence type="ECO:0000256" key="1">
    <source>
        <dbReference type="ARBA" id="ARBA00022729"/>
    </source>
</evidence>
<feature type="chain" id="PRO_5014487921" evidence="2">
    <location>
        <begin position="25"/>
        <end position="706"/>
    </location>
</feature>
<evidence type="ECO:0000259" key="6">
    <source>
        <dbReference type="Pfam" id="PF02872"/>
    </source>
</evidence>
<comment type="caution">
    <text evidence="7">The sequence shown here is derived from an EMBL/GenBank/DDBJ whole genome shotgun (WGS) entry which is preliminary data.</text>
</comment>
<dbReference type="GO" id="GO:0016788">
    <property type="term" value="F:hydrolase activity, acting on ester bonds"/>
    <property type="evidence" value="ECO:0007669"/>
    <property type="project" value="InterPro"/>
</dbReference>
<dbReference type="PANTHER" id="PTHR11575">
    <property type="entry name" value="5'-NUCLEOTIDASE-RELATED"/>
    <property type="match status" value="1"/>
</dbReference>
<dbReference type="Pfam" id="PF02872">
    <property type="entry name" value="5_nucleotid_C"/>
    <property type="match status" value="1"/>
</dbReference>
<dbReference type="Gene3D" id="3.60.21.10">
    <property type="match status" value="1"/>
</dbReference>
<keyword evidence="4" id="KW-0812">Transmembrane</keyword>
<dbReference type="RefSeq" id="WP_102239050.1">
    <property type="nucleotide sequence ID" value="NZ_BAAAIM010000006.1"/>
</dbReference>
<keyword evidence="2" id="KW-0378">Hydrolase</keyword>
<feature type="compositionally biased region" description="Acidic residues" evidence="3">
    <location>
        <begin position="652"/>
        <end position="663"/>
    </location>
</feature>
<dbReference type="GO" id="GO:0046872">
    <property type="term" value="F:metal ion binding"/>
    <property type="evidence" value="ECO:0007669"/>
    <property type="project" value="InterPro"/>
</dbReference>
<dbReference type="GO" id="GO:0000166">
    <property type="term" value="F:nucleotide binding"/>
    <property type="evidence" value="ECO:0007669"/>
    <property type="project" value="UniProtKB-KW"/>
</dbReference>
<dbReference type="OrthoDB" id="1016457at2"/>
<feature type="signal peptide" evidence="2">
    <location>
        <begin position="1"/>
        <end position="24"/>
    </location>
</feature>
<dbReference type="GO" id="GO:0030288">
    <property type="term" value="C:outer membrane-bounded periplasmic space"/>
    <property type="evidence" value="ECO:0007669"/>
    <property type="project" value="TreeGrafter"/>
</dbReference>
<feature type="transmembrane region" description="Helical" evidence="4">
    <location>
        <begin position="681"/>
        <end position="701"/>
    </location>
</feature>
<protein>
    <submittedName>
        <fullName evidence="7">Bifunctional metallophosphatase/5'-nucleotidase</fullName>
    </submittedName>
</protein>
<feature type="region of interest" description="Disordered" evidence="3">
    <location>
        <begin position="590"/>
        <end position="678"/>
    </location>
</feature>
<dbReference type="InterPro" id="IPR006146">
    <property type="entry name" value="5'-Nucleotdase_CS"/>
</dbReference>
<dbReference type="AlphaFoldDB" id="A0A2N6VLT7"/>
<feature type="domain" description="Calcineurin-like phosphoesterase" evidence="5">
    <location>
        <begin position="34"/>
        <end position="276"/>
    </location>
</feature>
<dbReference type="InterPro" id="IPR008334">
    <property type="entry name" value="5'-Nucleotdase_C"/>
</dbReference>
<dbReference type="InterPro" id="IPR029052">
    <property type="entry name" value="Metallo-depent_PP-like"/>
</dbReference>
<feature type="compositionally biased region" description="Basic and acidic residues" evidence="3">
    <location>
        <begin position="592"/>
        <end position="629"/>
    </location>
</feature>
<dbReference type="PROSITE" id="PS00786">
    <property type="entry name" value="5_NUCLEOTIDASE_2"/>
    <property type="match status" value="1"/>
</dbReference>
<dbReference type="InterPro" id="IPR004843">
    <property type="entry name" value="Calcineurin-like_PHP"/>
</dbReference>
<dbReference type="InterPro" id="IPR006179">
    <property type="entry name" value="5_nucleotidase/apyrase"/>
</dbReference>
<reference evidence="7 8" key="1">
    <citation type="submission" date="2017-09" db="EMBL/GenBank/DDBJ databases">
        <title>Bacterial strain isolated from the female urinary microbiota.</title>
        <authorList>
            <person name="Thomas-White K."/>
            <person name="Kumar N."/>
            <person name="Forster S."/>
            <person name="Putonti C."/>
            <person name="Lawley T."/>
            <person name="Wolfe A.J."/>
        </authorList>
    </citation>
    <scope>NUCLEOTIDE SEQUENCE [LARGE SCALE GENOMIC DNA]</scope>
    <source>
        <strain evidence="7 8">UMB1301</strain>
    </source>
</reference>
<evidence type="ECO:0000256" key="2">
    <source>
        <dbReference type="RuleBase" id="RU362119"/>
    </source>
</evidence>
<proteinExistence type="inferred from homology"/>
<dbReference type="SUPFAM" id="SSF55816">
    <property type="entry name" value="5'-nucleotidase (syn. UDP-sugar hydrolase), C-terminal domain"/>
    <property type="match status" value="1"/>
</dbReference>
<dbReference type="Proteomes" id="UP000235598">
    <property type="component" value="Unassembled WGS sequence"/>
</dbReference>
<evidence type="ECO:0000313" key="8">
    <source>
        <dbReference type="Proteomes" id="UP000235598"/>
    </source>
</evidence>
<feature type="domain" description="5'-Nucleotidase C-terminal" evidence="6">
    <location>
        <begin position="362"/>
        <end position="547"/>
    </location>
</feature>
<sequence length="706" mass="76943">MRIRTLAAAVTACAITGSPVVALAQPAPENLDLSFLATTDVHGHIYDFDYFTDQPYPSDDSLGLTHVNSIVKKVRADRGADKVFVFDNGDSIQGSPLTSYYANQENILKTGKEHPMATANNIIGYDAQVVGNHEFNYGLEFLERYQSQVDFPLVGANVIDDATGEPMFDPYTIVEREIDGKTVKVGVVGVTPPGSAVWDKQHLDGKAHFDDIVSSAKKWAPKAKEAGADVVVALAHSGKDPEGSTWNPKAKTDDLATSVAREVPDIDVVIAGHSHQDEPEEYVKQVDGTQALVTQPKFWARSVSEVGLSLVPDGEGGFEVDWSEDNKPKVTPHYSGDAPEDKELKDALKVPHEKTIKHVNKVVGQATETMSAKTSRYEDTAIVDFISYVQADTVRNALKDSEYKDLPVISQASPFSRTAEFKKGDVTIRDVAGLYVYDNTLSGVKINGKQLREYLEWSARYFKQVDEGAEFNPEEVTNAPDTERGRDIPDYSYDAVTGLKYDINISKPVGERIENLRLEDGSELKDSDEFIMAINNYRASGGSGYPVSDLPEVYNDQIAIREAIVDWTVKNKTIDPKDFFVESWWLTSSTRPVEDKPGEEKPGEEKPGEEKPGDEKPGEEKPGENKPSEDPTEGAPTDKPSEDAPSQKPGDDSNDSNDSDGSDNEAGKDSSNPLPRTGAQIGVALGVGVALLAAGAVISVATRRKN</sequence>
<gene>
    <name evidence="7" type="ORF">CJ199_08445</name>
</gene>
<evidence type="ECO:0000256" key="4">
    <source>
        <dbReference type="SAM" id="Phobius"/>
    </source>
</evidence>
<dbReference type="Gene3D" id="3.90.780.10">
    <property type="entry name" value="5'-Nucleotidase, C-terminal domain"/>
    <property type="match status" value="1"/>
</dbReference>
<dbReference type="Pfam" id="PF00149">
    <property type="entry name" value="Metallophos"/>
    <property type="match status" value="1"/>
</dbReference>
<keyword evidence="2" id="KW-0547">Nucleotide-binding</keyword>
<comment type="similarity">
    <text evidence="2">Belongs to the 5'-nucleotidase family.</text>
</comment>